<feature type="transmembrane region" description="Helical" evidence="1">
    <location>
        <begin position="49"/>
        <end position="70"/>
    </location>
</feature>
<dbReference type="Proteomes" id="UP001646157">
    <property type="component" value="Unassembled WGS sequence"/>
</dbReference>
<feature type="transmembrane region" description="Helical" evidence="1">
    <location>
        <begin position="7"/>
        <end position="29"/>
    </location>
</feature>
<dbReference type="EMBL" id="JAFBDZ010000001">
    <property type="protein sequence ID" value="MBM7583639.1"/>
    <property type="molecule type" value="Genomic_DNA"/>
</dbReference>
<keyword evidence="1" id="KW-0812">Transmembrane</keyword>
<keyword evidence="3" id="KW-1185">Reference proteome</keyword>
<evidence type="ECO:0000256" key="1">
    <source>
        <dbReference type="SAM" id="Phobius"/>
    </source>
</evidence>
<keyword evidence="1" id="KW-1133">Transmembrane helix</keyword>
<protein>
    <submittedName>
        <fullName evidence="2">Uncharacterized protein</fullName>
    </submittedName>
</protein>
<gene>
    <name evidence="2" type="ORF">JOC86_000176</name>
</gene>
<proteinExistence type="predicted"/>
<comment type="caution">
    <text evidence="2">The sequence shown here is derived from an EMBL/GenBank/DDBJ whole genome shotgun (WGS) entry which is preliminary data.</text>
</comment>
<evidence type="ECO:0000313" key="2">
    <source>
        <dbReference type="EMBL" id="MBM7583639.1"/>
    </source>
</evidence>
<organism evidence="2 3">
    <name type="scientific">Rossellomorea pakistanensis</name>
    <dbReference type="NCBI Taxonomy" id="992288"/>
    <lineage>
        <taxon>Bacteria</taxon>
        <taxon>Bacillati</taxon>
        <taxon>Bacillota</taxon>
        <taxon>Bacilli</taxon>
        <taxon>Bacillales</taxon>
        <taxon>Bacillaceae</taxon>
        <taxon>Rossellomorea</taxon>
    </lineage>
</organism>
<accession>A0ABS2N793</accession>
<name>A0ABS2N793_9BACI</name>
<dbReference type="RefSeq" id="WP_205167897.1">
    <property type="nucleotide sequence ID" value="NZ_JAFBDZ010000001.1"/>
</dbReference>
<reference evidence="2 3" key="1">
    <citation type="submission" date="2021-01" db="EMBL/GenBank/DDBJ databases">
        <title>Genomic Encyclopedia of Type Strains, Phase IV (KMG-IV): sequencing the most valuable type-strain genomes for metagenomic binning, comparative biology and taxonomic classification.</title>
        <authorList>
            <person name="Goeker M."/>
        </authorList>
    </citation>
    <scope>NUCLEOTIDE SEQUENCE [LARGE SCALE GENOMIC DNA]</scope>
    <source>
        <strain evidence="2 3">DSM 24834</strain>
    </source>
</reference>
<keyword evidence="1" id="KW-0472">Membrane</keyword>
<evidence type="ECO:0000313" key="3">
    <source>
        <dbReference type="Proteomes" id="UP001646157"/>
    </source>
</evidence>
<sequence length="79" mass="9382">MKKYLTFIILFGFFFTLAHKIALMSLIMFFKEDPFMLVNYYSDFGLLSIKNLILSTLGGTVAFFFALRFMKWENSKREK</sequence>